<keyword evidence="3 8" id="KW-0349">Heme</keyword>
<dbReference type="InterPro" id="IPR017972">
    <property type="entry name" value="Cyt_P450_CS"/>
</dbReference>
<keyword evidence="10" id="KW-1133">Transmembrane helix</keyword>
<comment type="caution">
    <text evidence="11">The sequence shown here is derived from an EMBL/GenBank/DDBJ whole genome shotgun (WGS) entry which is preliminary data.</text>
</comment>
<dbReference type="GO" id="GO:0046872">
    <property type="term" value="F:metal ion binding"/>
    <property type="evidence" value="ECO:0007669"/>
    <property type="project" value="UniProtKB-KW"/>
</dbReference>
<keyword evidence="12" id="KW-1185">Reference proteome</keyword>
<keyword evidence="10" id="KW-0812">Transmembrane</keyword>
<sequence>MASKRRNMFYENKKQETMEIDDFREKKLTGNDIPGPRALPILGTRWIYYGKYRLNKIHEAYKEMFEIYGPILREEAVWNYPVINLIEREDIEKVLRHMSRYPLRPPTDVTAHYRKSRPDRYTNMGIINEQGEAWHKLRSLLTPELMSAKTMQRFLPELNNVADDFNILLLDSRDQDGVVKGFDQLSCRMGLESTCTLILGRRMGFLEKEIGSTASKLAEAVKDQFCASRDTFYGLPFWKIFPTPAYKKFMKSEDTIYDIISDLVEESLKEETDTCALEAVQSVFMAILQAPGLDIRDKKAGIIDFIAAGIKTLGNTLVFLFYLLAKNPRCQQKLYDEIINLAPFGTPLTSQTLRGAHYLRACMMEAFRVLPTAPCVARILETDMELSGYQLKPGSIVICHTWLACLQEKNFSNAMEFEPERWLVDDSKSTNVQVENKSPFLVVPFGVGRRMCPGKRFVELELQVVLAQTVRQFEIEFNGELGLEFEFLLAPESPVNFRFKDRI</sequence>
<dbReference type="InterPro" id="IPR036396">
    <property type="entry name" value="Cyt_P450_sf"/>
</dbReference>
<evidence type="ECO:0000256" key="8">
    <source>
        <dbReference type="PIRSR" id="PIRSR602401-1"/>
    </source>
</evidence>
<dbReference type="FunFam" id="1.10.630.10:FF:000006">
    <property type="entry name" value="Cytochrome P450 302a1, mitochondrial"/>
    <property type="match status" value="1"/>
</dbReference>
<evidence type="ECO:0000313" key="11">
    <source>
        <dbReference type="EMBL" id="KAL1138642.1"/>
    </source>
</evidence>
<keyword evidence="7 9" id="KW-0503">Monooxygenase</keyword>
<feature type="binding site" description="axial binding residue" evidence="8">
    <location>
        <position position="452"/>
    </location>
    <ligand>
        <name>heme</name>
        <dbReference type="ChEBI" id="CHEBI:30413"/>
    </ligand>
    <ligandPart>
        <name>Fe</name>
        <dbReference type="ChEBI" id="CHEBI:18248"/>
    </ligandPart>
</feature>
<dbReference type="PANTHER" id="PTHR24279:SF120">
    <property type="entry name" value="CYTOCHROME P450"/>
    <property type="match status" value="1"/>
</dbReference>
<keyword evidence="6 8" id="KW-0408">Iron</keyword>
<keyword evidence="5 9" id="KW-0560">Oxidoreductase</keyword>
<dbReference type="PANTHER" id="PTHR24279">
    <property type="entry name" value="CYTOCHROME P450"/>
    <property type="match status" value="1"/>
</dbReference>
<dbReference type="CDD" id="cd11054">
    <property type="entry name" value="CYP24A1-like"/>
    <property type="match status" value="1"/>
</dbReference>
<organism evidence="11 12">
    <name type="scientific">Ranatra chinensis</name>
    <dbReference type="NCBI Taxonomy" id="642074"/>
    <lineage>
        <taxon>Eukaryota</taxon>
        <taxon>Metazoa</taxon>
        <taxon>Ecdysozoa</taxon>
        <taxon>Arthropoda</taxon>
        <taxon>Hexapoda</taxon>
        <taxon>Insecta</taxon>
        <taxon>Pterygota</taxon>
        <taxon>Neoptera</taxon>
        <taxon>Paraneoptera</taxon>
        <taxon>Hemiptera</taxon>
        <taxon>Heteroptera</taxon>
        <taxon>Panheteroptera</taxon>
        <taxon>Nepomorpha</taxon>
        <taxon>Nepidae</taxon>
        <taxon>Ranatrinae</taxon>
        <taxon>Ranatra</taxon>
    </lineage>
</organism>
<accession>A0ABD0Z2C5</accession>
<dbReference type="Pfam" id="PF00067">
    <property type="entry name" value="p450"/>
    <property type="match status" value="1"/>
</dbReference>
<evidence type="ECO:0000256" key="2">
    <source>
        <dbReference type="ARBA" id="ARBA00010617"/>
    </source>
</evidence>
<dbReference type="PROSITE" id="PS00086">
    <property type="entry name" value="CYTOCHROME_P450"/>
    <property type="match status" value="1"/>
</dbReference>
<evidence type="ECO:0000313" key="12">
    <source>
        <dbReference type="Proteomes" id="UP001558652"/>
    </source>
</evidence>
<dbReference type="Gene3D" id="1.10.630.10">
    <property type="entry name" value="Cytochrome P450"/>
    <property type="match status" value="1"/>
</dbReference>
<evidence type="ECO:0000256" key="9">
    <source>
        <dbReference type="RuleBase" id="RU000461"/>
    </source>
</evidence>
<dbReference type="EMBL" id="JBFDAA010000003">
    <property type="protein sequence ID" value="KAL1138642.1"/>
    <property type="molecule type" value="Genomic_DNA"/>
</dbReference>
<evidence type="ECO:0000256" key="10">
    <source>
        <dbReference type="SAM" id="Phobius"/>
    </source>
</evidence>
<dbReference type="InterPro" id="IPR001128">
    <property type="entry name" value="Cyt_P450"/>
</dbReference>
<evidence type="ECO:0008006" key="13">
    <source>
        <dbReference type="Google" id="ProtNLM"/>
    </source>
</evidence>
<keyword evidence="4 8" id="KW-0479">Metal-binding</keyword>
<comment type="cofactor">
    <cofactor evidence="1 8">
        <name>heme</name>
        <dbReference type="ChEBI" id="CHEBI:30413"/>
    </cofactor>
</comment>
<dbReference type="PRINTS" id="PR00463">
    <property type="entry name" value="EP450I"/>
</dbReference>
<gene>
    <name evidence="11" type="ORF">AAG570_008704</name>
</gene>
<dbReference type="SUPFAM" id="SSF48264">
    <property type="entry name" value="Cytochrome P450"/>
    <property type="match status" value="1"/>
</dbReference>
<evidence type="ECO:0000256" key="1">
    <source>
        <dbReference type="ARBA" id="ARBA00001971"/>
    </source>
</evidence>
<keyword evidence="10" id="KW-0472">Membrane</keyword>
<name>A0ABD0Z2C5_9HEMI</name>
<dbReference type="Proteomes" id="UP001558652">
    <property type="component" value="Unassembled WGS sequence"/>
</dbReference>
<evidence type="ECO:0000256" key="7">
    <source>
        <dbReference type="ARBA" id="ARBA00023033"/>
    </source>
</evidence>
<proteinExistence type="inferred from homology"/>
<reference evidence="11 12" key="1">
    <citation type="submission" date="2024-07" db="EMBL/GenBank/DDBJ databases">
        <title>Chromosome-level genome assembly of the water stick insect Ranatra chinensis (Heteroptera: Nepidae).</title>
        <authorList>
            <person name="Liu X."/>
        </authorList>
    </citation>
    <scope>NUCLEOTIDE SEQUENCE [LARGE SCALE GENOMIC DNA]</scope>
    <source>
        <strain evidence="11">Cailab_2021Rc</strain>
        <tissue evidence="11">Muscle</tissue>
    </source>
</reference>
<evidence type="ECO:0000256" key="6">
    <source>
        <dbReference type="ARBA" id="ARBA00023004"/>
    </source>
</evidence>
<evidence type="ECO:0000256" key="3">
    <source>
        <dbReference type="ARBA" id="ARBA00022617"/>
    </source>
</evidence>
<protein>
    <recommendedName>
        <fullName evidence="13">Cytochrome P450</fullName>
    </recommendedName>
</protein>
<dbReference type="AlphaFoldDB" id="A0ABD0Z2C5"/>
<dbReference type="InterPro" id="IPR002401">
    <property type="entry name" value="Cyt_P450_E_grp-I"/>
</dbReference>
<evidence type="ECO:0000256" key="5">
    <source>
        <dbReference type="ARBA" id="ARBA00023002"/>
    </source>
</evidence>
<evidence type="ECO:0000256" key="4">
    <source>
        <dbReference type="ARBA" id="ARBA00022723"/>
    </source>
</evidence>
<dbReference type="InterPro" id="IPR050479">
    <property type="entry name" value="CYP11_CYP27_families"/>
</dbReference>
<comment type="similarity">
    <text evidence="2 9">Belongs to the cytochrome P450 family.</text>
</comment>
<feature type="transmembrane region" description="Helical" evidence="10">
    <location>
        <begin position="305"/>
        <end position="325"/>
    </location>
</feature>
<dbReference type="GO" id="GO:0004497">
    <property type="term" value="F:monooxygenase activity"/>
    <property type="evidence" value="ECO:0007669"/>
    <property type="project" value="UniProtKB-KW"/>
</dbReference>
<dbReference type="PRINTS" id="PR00385">
    <property type="entry name" value="P450"/>
</dbReference>